<feature type="non-terminal residue" evidence="6">
    <location>
        <position position="1"/>
    </location>
</feature>
<dbReference type="InterPro" id="IPR046328">
    <property type="entry name" value="ETS_fam"/>
</dbReference>
<proteinExistence type="inferred from homology"/>
<dbReference type="SUPFAM" id="SSF46785">
    <property type="entry name" value="Winged helix' DNA-binding domain"/>
    <property type="match status" value="1"/>
</dbReference>
<feature type="compositionally biased region" description="Low complexity" evidence="4">
    <location>
        <begin position="274"/>
        <end position="299"/>
    </location>
</feature>
<feature type="region of interest" description="Disordered" evidence="4">
    <location>
        <begin position="1"/>
        <end position="56"/>
    </location>
</feature>
<evidence type="ECO:0000313" key="7">
    <source>
        <dbReference type="Proteomes" id="UP001432322"/>
    </source>
</evidence>
<keyword evidence="2 3" id="KW-0238">DNA-binding</keyword>
<dbReference type="GO" id="GO:0030154">
    <property type="term" value="P:cell differentiation"/>
    <property type="evidence" value="ECO:0007669"/>
    <property type="project" value="TreeGrafter"/>
</dbReference>
<dbReference type="GO" id="GO:0000981">
    <property type="term" value="F:DNA-binding transcription factor activity, RNA polymerase II-specific"/>
    <property type="evidence" value="ECO:0007669"/>
    <property type="project" value="TreeGrafter"/>
</dbReference>
<dbReference type="InterPro" id="IPR000418">
    <property type="entry name" value="Ets_dom"/>
</dbReference>
<evidence type="ECO:0000259" key="5">
    <source>
        <dbReference type="PROSITE" id="PS50061"/>
    </source>
</evidence>
<comment type="similarity">
    <text evidence="1 3">Belongs to the ETS family.</text>
</comment>
<dbReference type="InterPro" id="IPR036388">
    <property type="entry name" value="WH-like_DNA-bd_sf"/>
</dbReference>
<evidence type="ECO:0000313" key="6">
    <source>
        <dbReference type="EMBL" id="GMT22076.1"/>
    </source>
</evidence>
<feature type="domain" description="ETS" evidence="5">
    <location>
        <begin position="63"/>
        <end position="143"/>
    </location>
</feature>
<evidence type="ECO:0000256" key="3">
    <source>
        <dbReference type="RuleBase" id="RU004019"/>
    </source>
</evidence>
<gene>
    <name evidence="6" type="ORF">PFISCL1PPCAC_13373</name>
</gene>
<dbReference type="GO" id="GO:0005634">
    <property type="term" value="C:nucleus"/>
    <property type="evidence" value="ECO:0007669"/>
    <property type="project" value="UniProtKB-SubCell"/>
</dbReference>
<feature type="compositionally biased region" description="Acidic residues" evidence="4">
    <location>
        <begin position="537"/>
        <end position="556"/>
    </location>
</feature>
<dbReference type="InterPro" id="IPR036390">
    <property type="entry name" value="WH_DNA-bd_sf"/>
</dbReference>
<dbReference type="PROSITE" id="PS50061">
    <property type="entry name" value="ETS_DOMAIN_3"/>
    <property type="match status" value="1"/>
</dbReference>
<feature type="region of interest" description="Disordered" evidence="4">
    <location>
        <begin position="532"/>
        <end position="557"/>
    </location>
</feature>
<dbReference type="PRINTS" id="PR00454">
    <property type="entry name" value="ETSDOMAIN"/>
</dbReference>
<evidence type="ECO:0000256" key="1">
    <source>
        <dbReference type="ARBA" id="ARBA00005562"/>
    </source>
</evidence>
<accession>A0AAV5VRK4</accession>
<dbReference type="GO" id="GO:0043565">
    <property type="term" value="F:sequence-specific DNA binding"/>
    <property type="evidence" value="ECO:0007669"/>
    <property type="project" value="InterPro"/>
</dbReference>
<feature type="region of interest" description="Disordered" evidence="4">
    <location>
        <begin position="330"/>
        <end position="370"/>
    </location>
</feature>
<dbReference type="Proteomes" id="UP001432322">
    <property type="component" value="Unassembled WGS sequence"/>
</dbReference>
<dbReference type="Gene3D" id="1.10.10.10">
    <property type="entry name" value="Winged helix-like DNA-binding domain superfamily/Winged helix DNA-binding domain"/>
    <property type="match status" value="1"/>
</dbReference>
<name>A0AAV5VRK4_9BILA</name>
<dbReference type="PANTHER" id="PTHR11849">
    <property type="entry name" value="ETS"/>
    <property type="match status" value="1"/>
</dbReference>
<reference evidence="6" key="1">
    <citation type="submission" date="2023-10" db="EMBL/GenBank/DDBJ databases">
        <title>Genome assembly of Pristionchus species.</title>
        <authorList>
            <person name="Yoshida K."/>
            <person name="Sommer R.J."/>
        </authorList>
    </citation>
    <scope>NUCLEOTIDE SEQUENCE</scope>
    <source>
        <strain evidence="6">RS5133</strain>
    </source>
</reference>
<feature type="region of interest" description="Disordered" evidence="4">
    <location>
        <begin position="274"/>
        <end position="315"/>
    </location>
</feature>
<dbReference type="PROSITE" id="PS00346">
    <property type="entry name" value="ETS_DOMAIN_2"/>
    <property type="match status" value="1"/>
</dbReference>
<keyword evidence="3" id="KW-0539">Nucleus</keyword>
<dbReference type="EMBL" id="BTSY01000004">
    <property type="protein sequence ID" value="GMT22076.1"/>
    <property type="molecule type" value="Genomic_DNA"/>
</dbReference>
<protein>
    <recommendedName>
        <fullName evidence="5">ETS domain-containing protein</fullName>
    </recommendedName>
</protein>
<feature type="compositionally biased region" description="Polar residues" evidence="4">
    <location>
        <begin position="300"/>
        <end position="315"/>
    </location>
</feature>
<organism evidence="6 7">
    <name type="scientific">Pristionchus fissidentatus</name>
    <dbReference type="NCBI Taxonomy" id="1538716"/>
    <lineage>
        <taxon>Eukaryota</taxon>
        <taxon>Metazoa</taxon>
        <taxon>Ecdysozoa</taxon>
        <taxon>Nematoda</taxon>
        <taxon>Chromadorea</taxon>
        <taxon>Rhabditida</taxon>
        <taxon>Rhabditina</taxon>
        <taxon>Diplogasteromorpha</taxon>
        <taxon>Diplogasteroidea</taxon>
        <taxon>Neodiplogasteridae</taxon>
        <taxon>Pristionchus</taxon>
    </lineage>
</organism>
<comment type="subcellular location">
    <subcellularLocation>
        <location evidence="3">Nucleus</location>
    </subcellularLocation>
</comment>
<feature type="compositionally biased region" description="Low complexity" evidence="4">
    <location>
        <begin position="20"/>
        <end position="36"/>
    </location>
</feature>
<feature type="region of interest" description="Disordered" evidence="4">
    <location>
        <begin position="153"/>
        <end position="186"/>
    </location>
</feature>
<feature type="compositionally biased region" description="Low complexity" evidence="4">
    <location>
        <begin position="153"/>
        <end position="173"/>
    </location>
</feature>
<keyword evidence="7" id="KW-1185">Reference proteome</keyword>
<dbReference type="Pfam" id="PF00178">
    <property type="entry name" value="Ets"/>
    <property type="match status" value="1"/>
</dbReference>
<dbReference type="PANTHER" id="PTHR11849:SF133">
    <property type="entry name" value="ETS DOMAIN-CONTAINING PROTEIN"/>
    <property type="match status" value="1"/>
</dbReference>
<sequence length="672" mass="68794">QPPSVKLEPPEERPQSAGSNNTAAAATANAAAATTALPGVDTKPPSLHSPPPLSSSSSMDTTITLWQFLFELLQTADHPHLIQWTTRDGEFKLLDAEGVAKLWGLRKAKPNMNYDKLSRALRYYYDKNIIKKVNGQKFVYRFVGYPDAVGKPSPSCSGMPSSAAGSPSDGRSSVHQTLQPRNEQQQHLQQLTLQQQLRMLNMPPSMLPFAAAQHCMPHGAPSSNPMLASMGMMPAYGANGLMGAVANGSVCSTSTSSSSLASAVHAGILSGIASTPSPSDSSACSPNSVGSHSSTSGSSTAALTPPNRSSALHVSVQPTAAAAACSAASSSSLLSPPGPSCSPSEEGSRKRKAPSGGFYDDSEDVKPSRSSMDGLLQMAMGSGGGGVSSGAFSSATNATCTYTMANTSSSNSNVCNATTPSSGGGMASRRARPEPLNLSQVSANPEAAVAAAVGSVDSVTTPSLLQVFSPLLMQHNGSLVQMMNSLLSASLYGPNSPLAFASPLFGPPVIGPAAAAAASAAASAAAAGQQRAADEAAAADDDASEKERDDNSDESMVETKPFAHATSQLAATAAAAAPPVFQFPSLASPLHPNVLSSIFSPMGKTPTTSSQVFQFPSSPLHSVAASMASLLSPANNHLALSSVFAHRYLGDDLKTPTATLKTPLPLSIRELK</sequence>
<dbReference type="AlphaFoldDB" id="A0AAV5VRK4"/>
<evidence type="ECO:0000256" key="4">
    <source>
        <dbReference type="SAM" id="MobiDB-lite"/>
    </source>
</evidence>
<dbReference type="SMART" id="SM00413">
    <property type="entry name" value="ETS"/>
    <property type="match status" value="1"/>
</dbReference>
<feature type="compositionally biased region" description="Low complexity" evidence="4">
    <location>
        <begin position="330"/>
        <end position="345"/>
    </location>
</feature>
<feature type="compositionally biased region" description="Polar residues" evidence="4">
    <location>
        <begin position="174"/>
        <end position="183"/>
    </location>
</feature>
<comment type="caution">
    <text evidence="6">The sequence shown here is derived from an EMBL/GenBank/DDBJ whole genome shotgun (WGS) entry which is preliminary data.</text>
</comment>
<evidence type="ECO:0000256" key="2">
    <source>
        <dbReference type="ARBA" id="ARBA00023125"/>
    </source>
</evidence>